<evidence type="ECO:0000259" key="1">
    <source>
        <dbReference type="PROSITE" id="PS51186"/>
    </source>
</evidence>
<name>A0A919XZ76_9BACL</name>
<keyword evidence="3" id="KW-1185">Reference proteome</keyword>
<keyword evidence="2" id="KW-0012">Acyltransferase</keyword>
<dbReference type="InterPro" id="IPR000182">
    <property type="entry name" value="GNAT_dom"/>
</dbReference>
<comment type="caution">
    <text evidence="2">The sequence shown here is derived from an EMBL/GenBank/DDBJ whole genome shotgun (WGS) entry which is preliminary data.</text>
</comment>
<proteinExistence type="predicted"/>
<dbReference type="InterPro" id="IPR016181">
    <property type="entry name" value="Acyl_CoA_acyltransferase"/>
</dbReference>
<dbReference type="PROSITE" id="PS51186">
    <property type="entry name" value="GNAT"/>
    <property type="match status" value="1"/>
</dbReference>
<accession>A0A919XZ76</accession>
<evidence type="ECO:0000313" key="2">
    <source>
        <dbReference type="EMBL" id="GIO39570.1"/>
    </source>
</evidence>
<reference evidence="2 3" key="1">
    <citation type="submission" date="2021-03" db="EMBL/GenBank/DDBJ databases">
        <title>Antimicrobial resistance genes in bacteria isolated from Japanese honey, and their potential for conferring macrolide and lincosamide resistance in the American foulbrood pathogen Paenibacillus larvae.</title>
        <authorList>
            <person name="Okamoto M."/>
            <person name="Kumagai M."/>
            <person name="Kanamori H."/>
            <person name="Takamatsu D."/>
        </authorList>
    </citation>
    <scope>NUCLEOTIDE SEQUENCE [LARGE SCALE GENOMIC DNA]</scope>
    <source>
        <strain evidence="2 3">J41TS12</strain>
    </source>
</reference>
<evidence type="ECO:0000313" key="3">
    <source>
        <dbReference type="Proteomes" id="UP000681162"/>
    </source>
</evidence>
<dbReference type="GO" id="GO:0016747">
    <property type="term" value="F:acyltransferase activity, transferring groups other than amino-acyl groups"/>
    <property type="evidence" value="ECO:0007669"/>
    <property type="project" value="InterPro"/>
</dbReference>
<gene>
    <name evidence="2" type="ORF">J41TS12_44310</name>
</gene>
<dbReference type="CDD" id="cd04301">
    <property type="entry name" value="NAT_SF"/>
    <property type="match status" value="1"/>
</dbReference>
<sequence>MSQLEQFERVYEIMSASFPVTEYRTKSGQEELLDRSEYRLLTERDEEERIMAFLAVWEFPALRFIEHLAVDPSARGGGVGNRLVRKFLEEQSGEQPMKPTILEVELPEDELSARRISFYERLGFRLNEYSYVQPPLREGGAPLPLKIMSYPQLLTEQEFLACKAILYSKVYGVRES</sequence>
<protein>
    <submittedName>
        <fullName evidence="2">Acyltransferase</fullName>
    </submittedName>
</protein>
<dbReference type="AlphaFoldDB" id="A0A919XZ76"/>
<keyword evidence="2" id="KW-0808">Transferase</keyword>
<feature type="domain" description="N-acetyltransferase" evidence="1">
    <location>
        <begin position="1"/>
        <end position="150"/>
    </location>
</feature>
<dbReference type="EMBL" id="BORR01000024">
    <property type="protein sequence ID" value="GIO39570.1"/>
    <property type="molecule type" value="Genomic_DNA"/>
</dbReference>
<dbReference type="SUPFAM" id="SSF55729">
    <property type="entry name" value="Acyl-CoA N-acyltransferases (Nat)"/>
    <property type="match status" value="1"/>
</dbReference>
<dbReference type="RefSeq" id="WP_212942929.1">
    <property type="nucleotide sequence ID" value="NZ_BORR01000024.1"/>
</dbReference>
<dbReference type="Pfam" id="PF13508">
    <property type="entry name" value="Acetyltransf_7"/>
    <property type="match status" value="1"/>
</dbReference>
<dbReference type="Gene3D" id="3.40.630.30">
    <property type="match status" value="1"/>
</dbReference>
<dbReference type="Proteomes" id="UP000681162">
    <property type="component" value="Unassembled WGS sequence"/>
</dbReference>
<organism evidence="2 3">
    <name type="scientific">Paenibacillus antibioticophila</name>
    <dbReference type="NCBI Taxonomy" id="1274374"/>
    <lineage>
        <taxon>Bacteria</taxon>
        <taxon>Bacillati</taxon>
        <taxon>Bacillota</taxon>
        <taxon>Bacilli</taxon>
        <taxon>Bacillales</taxon>
        <taxon>Paenibacillaceae</taxon>
        <taxon>Paenibacillus</taxon>
    </lineage>
</organism>